<dbReference type="Gene3D" id="3.10.20.90">
    <property type="entry name" value="Phosphatidylinositol 3-kinase Catalytic Subunit, Chain A, domain 1"/>
    <property type="match status" value="1"/>
</dbReference>
<sequence length="1504" mass="170961">MSSEVRSRIMDAFESRYTCIHDEPLPGDADSSSPDNNRRYLTSLRVFGNREVEEPQSPLSDSVSDRVVHQNTIDPQRVKEKVTSALKALTFREPHVLVQFWSPVAVRKRWLLTTLDQPFGLGVVDEDLYLYRLESEQRMFVVDEEHRGELGPPGRVYRQKLPEWSLDIHGFSTRQSAQDWGAFHNIHGYLNLPVFEPSSGCCVGVLELITSSNYVNYAFEVRQVSRALKDENLKSPNVLEDTRFYACVGDEKRKLEMDEIFCALKMVCDIQNLPLAQIWGLCGYSSVVARSGNLIRSCSSFSRNCIGKVCMSTNALPFYVRDLSMWEFYETCRERHLDKSKGIVGRSLSSRGLCFCGDVSKLSEDEYPLVPYARMHGITSCLAIYLKSLEVDDEYVVELFLPTQNENEADLQSLVTTLKQQIKNASRIQLGDMSSAQVIGGLPINLNLESPVLTEKTEVPPDLENLHPLAENEKNNCDVEHMEEDKSSNPAAEGTDQNIVVPYLDVGTEDVDINTEKTIEKDVDYSEKPIRKKMKTIRSITLGEDKPSESAAAGGTNQNDIVPYLDVRIEDVDINTERRMEKYINNSKKTIRKRKKTNKSISLEEITKYYGQTMEEAAESLGVSRSTLKRICRSYGVARWPYTRTPNETDLLMNPDQTDAAIHASDKALTTLVLRTPNAPNTTDYATVTEHNKNFSAVVLRPKEQNNPTDGPKPKTTLKDKQVESIAENMFTIKVTFIRNTVKLFFKLTDGLEKLEKLVAFRFQLSHGSFRLKYEDEDGDMILITCDNDLMASVNVFRRPDVPTVIRLSSKDEAIGKFVLYKTEVENQLNKKIKFLRSDRGGEYVSPFADICAQNGIIHECTAPYSPQQNGIVERKNRTLKEMMNAMLISSGMSQDMWGEAILSANYLLNKIPFKKKDVTPYELWMGRKPSYKYLKVWGCLAKVVVPPPKNHEIHNNTIMESRNASFFEEMFPCLKKELPSSSTPVDEIVHDKDQEQLEAEEVEPRRSKRQRIEKSFGPDFLTYMVEGEPQTYRDAVTSSEGPQWKEAIKNEIDSILQNHIWELVDLPPGCKPLGYRWIFKRKMKADGSIDKYKARITSIRLMLAIAALRNLEVHQIDVKTAFLNGDLEEELYMKQPEGFSAPGQEGKVCKLVKSLYGLKQAPKQWHQKFDQVMLNNGFKINEYDKCVYVKNTMRGYVILCLYVDDMLIMGSDDKMIKSTKDMLKARFDMKDMGLADVILGIKINRTQHGLVLSQSHYVDKILEKFNEGDTSVAQTPVDTTQHLSKNRGEGVAQLEYSRIIGILMYLMTCTRPDLAYAVSRLSRYTSNPSSEHWKSMTRLLSDANWISDMKDSKSTSGYVFTLGGAAIAWKSSKQTLIARSTMESEFIALDKAGEEAEWLCQFVEDVPGWPKPMSAICIHCDCQSAIGRAQSEMYNGKSRHIIRRHNTIRQLLSMGVISIDYVRSKDNIADPFTKGLSRELVHKSSRGMGLKPFEQVCTKENLS</sequence>
<dbReference type="GO" id="GO:0003677">
    <property type="term" value="F:DNA binding"/>
    <property type="evidence" value="ECO:0007669"/>
    <property type="project" value="UniProtKB-KW"/>
</dbReference>
<evidence type="ECO:0000313" key="8">
    <source>
        <dbReference type="EMBL" id="KAD5317331.1"/>
    </source>
</evidence>
<evidence type="ECO:0000313" key="9">
    <source>
        <dbReference type="Proteomes" id="UP000326396"/>
    </source>
</evidence>
<dbReference type="InterPro" id="IPR001584">
    <property type="entry name" value="Integrase_cat-core"/>
</dbReference>
<dbReference type="EMBL" id="SZYD01000009">
    <property type="protein sequence ID" value="KAD5317331.1"/>
    <property type="molecule type" value="Genomic_DNA"/>
</dbReference>
<dbReference type="Pfam" id="PF02042">
    <property type="entry name" value="RWP-RK"/>
    <property type="match status" value="1"/>
</dbReference>
<dbReference type="InterPro" id="IPR013103">
    <property type="entry name" value="RVT_2"/>
</dbReference>
<dbReference type="PROSITE" id="PS50994">
    <property type="entry name" value="INTEGRASE"/>
    <property type="match status" value="1"/>
</dbReference>
<dbReference type="InterPro" id="IPR053793">
    <property type="entry name" value="PB1-like"/>
</dbReference>
<reference evidence="8 9" key="1">
    <citation type="submission" date="2019-05" db="EMBL/GenBank/DDBJ databases">
        <title>Mikania micrantha, genome provides insights into the molecular mechanism of rapid growth.</title>
        <authorList>
            <person name="Liu B."/>
        </authorList>
    </citation>
    <scope>NUCLEOTIDE SEQUENCE [LARGE SCALE GENOMIC DNA]</scope>
    <source>
        <strain evidence="8">NLD-2019</strain>
        <tissue evidence="8">Leaf</tissue>
    </source>
</reference>
<dbReference type="PROSITE" id="PS51745">
    <property type="entry name" value="PB1"/>
    <property type="match status" value="1"/>
</dbReference>
<keyword evidence="3" id="KW-0804">Transcription</keyword>
<feature type="domain" description="PB1" evidence="7">
    <location>
        <begin position="730"/>
        <end position="813"/>
    </location>
</feature>
<dbReference type="PANTHER" id="PTHR32002">
    <property type="entry name" value="PROTEIN NLP8"/>
    <property type="match status" value="1"/>
</dbReference>
<evidence type="ECO:0000259" key="7">
    <source>
        <dbReference type="PROSITE" id="PS51745"/>
    </source>
</evidence>
<dbReference type="SUPFAM" id="SSF56672">
    <property type="entry name" value="DNA/RNA polymerases"/>
    <property type="match status" value="1"/>
</dbReference>
<dbReference type="Proteomes" id="UP000326396">
    <property type="component" value="Linkage Group LG17"/>
</dbReference>
<dbReference type="SUPFAM" id="SSF53098">
    <property type="entry name" value="Ribonuclease H-like"/>
    <property type="match status" value="1"/>
</dbReference>
<dbReference type="Pfam" id="PF00564">
    <property type="entry name" value="PB1"/>
    <property type="match status" value="1"/>
</dbReference>
<dbReference type="InterPro" id="IPR012337">
    <property type="entry name" value="RNaseH-like_sf"/>
</dbReference>
<keyword evidence="2" id="KW-0238">DNA-binding</keyword>
<evidence type="ECO:0000259" key="6">
    <source>
        <dbReference type="PROSITE" id="PS51519"/>
    </source>
</evidence>
<comment type="caution">
    <text evidence="8">The sequence shown here is derived from an EMBL/GenBank/DDBJ whole genome shotgun (WGS) entry which is preliminary data.</text>
</comment>
<feature type="domain" description="Integrase catalytic" evidence="5">
    <location>
        <begin position="765"/>
        <end position="929"/>
    </location>
</feature>
<dbReference type="InterPro" id="IPR043502">
    <property type="entry name" value="DNA/RNA_pol_sf"/>
</dbReference>
<dbReference type="InterPro" id="IPR055081">
    <property type="entry name" value="NLP1-9_GAF"/>
</dbReference>
<dbReference type="Pfam" id="PF22922">
    <property type="entry name" value="GAF_NLP"/>
    <property type="match status" value="1"/>
</dbReference>
<feature type="domain" description="RWP-RK" evidence="6">
    <location>
        <begin position="587"/>
        <end position="669"/>
    </location>
</feature>
<evidence type="ECO:0000256" key="1">
    <source>
        <dbReference type="ARBA" id="ARBA00023015"/>
    </source>
</evidence>
<gene>
    <name evidence="8" type="ORF">E3N88_17277</name>
</gene>
<dbReference type="SUPFAM" id="SSF54277">
    <property type="entry name" value="CAD &amp; PB1 domains"/>
    <property type="match status" value="1"/>
</dbReference>
<evidence type="ECO:0000256" key="4">
    <source>
        <dbReference type="ARBA" id="ARBA00023242"/>
    </source>
</evidence>
<evidence type="ECO:0000256" key="3">
    <source>
        <dbReference type="ARBA" id="ARBA00023163"/>
    </source>
</evidence>
<dbReference type="Pfam" id="PF07727">
    <property type="entry name" value="RVT_2"/>
    <property type="match status" value="1"/>
</dbReference>
<dbReference type="OrthoDB" id="1917367at2759"/>
<dbReference type="CDD" id="cd05992">
    <property type="entry name" value="PB1"/>
    <property type="match status" value="1"/>
</dbReference>
<keyword evidence="4" id="KW-0539">Nucleus</keyword>
<protein>
    <recommendedName>
        <fullName evidence="10">Integrase catalytic domain-containing protein</fullName>
    </recommendedName>
</protein>
<dbReference type="InterPro" id="IPR045012">
    <property type="entry name" value="NLP"/>
</dbReference>
<dbReference type="PROSITE" id="PS51519">
    <property type="entry name" value="RWP_RK"/>
    <property type="match status" value="1"/>
</dbReference>
<organism evidence="8 9">
    <name type="scientific">Mikania micrantha</name>
    <name type="common">bitter vine</name>
    <dbReference type="NCBI Taxonomy" id="192012"/>
    <lineage>
        <taxon>Eukaryota</taxon>
        <taxon>Viridiplantae</taxon>
        <taxon>Streptophyta</taxon>
        <taxon>Embryophyta</taxon>
        <taxon>Tracheophyta</taxon>
        <taxon>Spermatophyta</taxon>
        <taxon>Magnoliopsida</taxon>
        <taxon>eudicotyledons</taxon>
        <taxon>Gunneridae</taxon>
        <taxon>Pentapetalae</taxon>
        <taxon>asterids</taxon>
        <taxon>campanulids</taxon>
        <taxon>Asterales</taxon>
        <taxon>Asteraceae</taxon>
        <taxon>Asteroideae</taxon>
        <taxon>Heliantheae alliance</taxon>
        <taxon>Eupatorieae</taxon>
        <taxon>Mikania</taxon>
    </lineage>
</organism>
<dbReference type="InterPro" id="IPR036397">
    <property type="entry name" value="RNaseH_sf"/>
</dbReference>
<dbReference type="InterPro" id="IPR003035">
    <property type="entry name" value="RWP-RK_dom"/>
</dbReference>
<dbReference type="CDD" id="cd09272">
    <property type="entry name" value="RNase_HI_RT_Ty1"/>
    <property type="match status" value="1"/>
</dbReference>
<proteinExistence type="predicted"/>
<accession>A0A5N6NRI5</accession>
<dbReference type="GO" id="GO:0015074">
    <property type="term" value="P:DNA integration"/>
    <property type="evidence" value="ECO:0007669"/>
    <property type="project" value="InterPro"/>
</dbReference>
<dbReference type="SMART" id="SM00666">
    <property type="entry name" value="PB1"/>
    <property type="match status" value="1"/>
</dbReference>
<keyword evidence="9" id="KW-1185">Reference proteome</keyword>
<dbReference type="InterPro" id="IPR000270">
    <property type="entry name" value="PB1_dom"/>
</dbReference>
<dbReference type="PANTHER" id="PTHR32002:SF35">
    <property type="entry name" value="PROTEIN NLP6"/>
    <property type="match status" value="1"/>
</dbReference>
<dbReference type="Gene3D" id="3.30.420.10">
    <property type="entry name" value="Ribonuclease H-like superfamily/Ribonuclease H"/>
    <property type="match status" value="1"/>
</dbReference>
<keyword evidence="1" id="KW-0805">Transcription regulation</keyword>
<name>A0A5N6NRI5_9ASTR</name>
<evidence type="ECO:0000259" key="5">
    <source>
        <dbReference type="PROSITE" id="PS50994"/>
    </source>
</evidence>
<dbReference type="GO" id="GO:0003700">
    <property type="term" value="F:DNA-binding transcription factor activity"/>
    <property type="evidence" value="ECO:0007669"/>
    <property type="project" value="InterPro"/>
</dbReference>
<evidence type="ECO:0000256" key="2">
    <source>
        <dbReference type="ARBA" id="ARBA00023125"/>
    </source>
</evidence>
<evidence type="ECO:0008006" key="10">
    <source>
        <dbReference type="Google" id="ProtNLM"/>
    </source>
</evidence>